<evidence type="ECO:0000313" key="2">
    <source>
        <dbReference type="Proteomes" id="UP001732700"/>
    </source>
</evidence>
<dbReference type="Proteomes" id="UP001732700">
    <property type="component" value="Chromosome 6A"/>
</dbReference>
<dbReference type="EnsemblPlants" id="AVESA.00010b.r2.6AG1027770.1">
    <property type="protein sequence ID" value="AVESA.00010b.r2.6AG1027770.1.CDS"/>
    <property type="gene ID" value="AVESA.00010b.r2.6AG1027770"/>
</dbReference>
<accession>A0ACD5YQW6</accession>
<protein>
    <submittedName>
        <fullName evidence="1">Uncharacterized protein</fullName>
    </submittedName>
</protein>
<sequence>MDALISPPRRSAGIPFLFFPVRFFTRSFTACLQCTRIRIPHLTQESKSLSIVHARARELDLLIDRGLEPGLDREMAMRRCGDGCDGAVDAMLQCQKVSDFLIAASYLSIPLELLYFASCADLAPLKWLLLQLAAFAVLGGSIHLLAVLAHHHPHSSGLLLASTAAKLLAALVSSATALSLLTFIPRLIRAKLREALLRAKARRLDRDLGLIRRRVEATSRVVRMLTHHIRASPLDPHAILHTTLLHLVDALALHSCAVWVPRPGGHDADSDQDVLQLVHQLGLRDKGALLLGSQASSIPADDPDIVDVMSSETAKVLGPGSALAAASGGGLQPAGAVAAIRMPMLKVSSFDGGRTPEASTYAILVLVLPHTGRWSGQDLQTVEVIADQVAVGLSHAAVLEEWQSTRDRLGEQHRALLHAKHEATTATAAIHSVQSAVCGAMQRQMHSFAGLLSMLRHAAAEHGMRPEQRLVVDAIARTSALSLALANDADAETLTTSRAPFSLHALVREAMAVARCLSGCSGVLFSHQSESSMPEWVVGDETRVFHLLLHMVGTLLSRRPCDGAAAPGCLALSIMSCSVGEDERYGRDWIPMRSSAGCSIRVKFQVGMETPTARPATSEIGIGFGMCNKIVQMMKGSMRSSGSDDVGRITVVLQFHLPQPAVRPRTAQPSVPHFDGLGILLVDSDGVSRAVTRMLLEKLGCQVMPVPSGAHCLGLLESAGPCFQLVLLDLDASTEDVFEVALRVRELRSSCWLLLVAALGDADDSAREMCQRAGINGVIQKPVTLTALGAHLAGVLQNN</sequence>
<reference evidence="1" key="2">
    <citation type="submission" date="2025-09" db="UniProtKB">
        <authorList>
            <consortium name="EnsemblPlants"/>
        </authorList>
    </citation>
    <scope>IDENTIFICATION</scope>
</reference>
<evidence type="ECO:0000313" key="1">
    <source>
        <dbReference type="EnsemblPlants" id="AVESA.00010b.r2.6AG1027770.1.CDS"/>
    </source>
</evidence>
<name>A0ACD5YQW6_AVESA</name>
<organism evidence="1 2">
    <name type="scientific">Avena sativa</name>
    <name type="common">Oat</name>
    <dbReference type="NCBI Taxonomy" id="4498"/>
    <lineage>
        <taxon>Eukaryota</taxon>
        <taxon>Viridiplantae</taxon>
        <taxon>Streptophyta</taxon>
        <taxon>Embryophyta</taxon>
        <taxon>Tracheophyta</taxon>
        <taxon>Spermatophyta</taxon>
        <taxon>Magnoliopsida</taxon>
        <taxon>Liliopsida</taxon>
        <taxon>Poales</taxon>
        <taxon>Poaceae</taxon>
        <taxon>BOP clade</taxon>
        <taxon>Pooideae</taxon>
        <taxon>Poodae</taxon>
        <taxon>Poeae</taxon>
        <taxon>Poeae Chloroplast Group 1 (Aveneae type)</taxon>
        <taxon>Aveninae</taxon>
        <taxon>Avena</taxon>
    </lineage>
</organism>
<keyword evidence="2" id="KW-1185">Reference proteome</keyword>
<proteinExistence type="predicted"/>
<reference evidence="1" key="1">
    <citation type="submission" date="2021-05" db="EMBL/GenBank/DDBJ databases">
        <authorList>
            <person name="Scholz U."/>
            <person name="Mascher M."/>
            <person name="Fiebig A."/>
        </authorList>
    </citation>
    <scope>NUCLEOTIDE SEQUENCE [LARGE SCALE GENOMIC DNA]</scope>
</reference>